<feature type="non-terminal residue" evidence="1">
    <location>
        <position position="58"/>
    </location>
</feature>
<accession>A0ABN7VGA6</accession>
<evidence type="ECO:0000313" key="2">
    <source>
        <dbReference type="Proteomes" id="UP000789901"/>
    </source>
</evidence>
<gene>
    <name evidence="1" type="ORF">GMARGA_LOCUS18265</name>
</gene>
<evidence type="ECO:0000313" key="1">
    <source>
        <dbReference type="EMBL" id="CAG8768558.1"/>
    </source>
</evidence>
<dbReference type="Proteomes" id="UP000789901">
    <property type="component" value="Unassembled WGS sequence"/>
</dbReference>
<sequence>MQQKKEKNNRKATEVEVLGPDKEELEDPVHKVERIIIIKKKRTRPIEPLIMSNIQPYS</sequence>
<proteinExistence type="predicted"/>
<reference evidence="1 2" key="1">
    <citation type="submission" date="2021-06" db="EMBL/GenBank/DDBJ databases">
        <authorList>
            <person name="Kallberg Y."/>
            <person name="Tangrot J."/>
            <person name="Rosling A."/>
        </authorList>
    </citation>
    <scope>NUCLEOTIDE SEQUENCE [LARGE SCALE GENOMIC DNA]</scope>
    <source>
        <strain evidence="1 2">120-4 pot B 10/14</strain>
    </source>
</reference>
<organism evidence="1 2">
    <name type="scientific">Gigaspora margarita</name>
    <dbReference type="NCBI Taxonomy" id="4874"/>
    <lineage>
        <taxon>Eukaryota</taxon>
        <taxon>Fungi</taxon>
        <taxon>Fungi incertae sedis</taxon>
        <taxon>Mucoromycota</taxon>
        <taxon>Glomeromycotina</taxon>
        <taxon>Glomeromycetes</taxon>
        <taxon>Diversisporales</taxon>
        <taxon>Gigasporaceae</taxon>
        <taxon>Gigaspora</taxon>
    </lineage>
</organism>
<keyword evidence="2" id="KW-1185">Reference proteome</keyword>
<comment type="caution">
    <text evidence="1">The sequence shown here is derived from an EMBL/GenBank/DDBJ whole genome shotgun (WGS) entry which is preliminary data.</text>
</comment>
<dbReference type="EMBL" id="CAJVQB010014463">
    <property type="protein sequence ID" value="CAG8768558.1"/>
    <property type="molecule type" value="Genomic_DNA"/>
</dbReference>
<protein>
    <submittedName>
        <fullName evidence="1">22295_t:CDS:1</fullName>
    </submittedName>
</protein>
<name>A0ABN7VGA6_GIGMA</name>